<evidence type="ECO:0000256" key="2">
    <source>
        <dbReference type="ARBA" id="ARBA00022679"/>
    </source>
</evidence>
<evidence type="ECO:0000256" key="1">
    <source>
        <dbReference type="ARBA" id="ARBA00010164"/>
    </source>
</evidence>
<dbReference type="Pfam" id="PF13657">
    <property type="entry name" value="Couple_hipA"/>
    <property type="match status" value="1"/>
</dbReference>
<dbReference type="AlphaFoldDB" id="S0G334"/>
<dbReference type="Proteomes" id="UP000014216">
    <property type="component" value="Unassembled WGS sequence"/>
</dbReference>
<keyword evidence="2" id="KW-0808">Transferase</keyword>
<evidence type="ECO:0000259" key="4">
    <source>
        <dbReference type="Pfam" id="PF07804"/>
    </source>
</evidence>
<name>S0G334_9BACT</name>
<dbReference type="InterPro" id="IPR052028">
    <property type="entry name" value="HipA_Ser/Thr_kinase"/>
</dbReference>
<feature type="domain" description="HipA-like C-terminal" evidence="4">
    <location>
        <begin position="165"/>
        <end position="370"/>
    </location>
</feature>
<reference evidence="6 7" key="1">
    <citation type="journal article" date="2013" name="Genome Announc.">
        <title>Draft Genome Sequence of Desulfotignum phosphitoxidans DSM 13687 Strain FiPS-3.</title>
        <authorList>
            <person name="Poehlein A."/>
            <person name="Daniel R."/>
            <person name="Simeonova D.D."/>
        </authorList>
    </citation>
    <scope>NUCLEOTIDE SEQUENCE [LARGE SCALE GENOMIC DNA]</scope>
    <source>
        <strain evidence="6 7">DSM 13687</strain>
    </source>
</reference>
<dbReference type="RefSeq" id="WP_006967966.1">
    <property type="nucleotide sequence ID" value="NZ_APJX01000010.1"/>
</dbReference>
<dbReference type="GO" id="GO:0005829">
    <property type="term" value="C:cytosol"/>
    <property type="evidence" value="ECO:0007669"/>
    <property type="project" value="TreeGrafter"/>
</dbReference>
<protein>
    <submittedName>
        <fullName evidence="6">HipA domain-containing protein</fullName>
    </submittedName>
</protein>
<dbReference type="OrthoDB" id="9805913at2"/>
<comment type="caution">
    <text evidence="6">The sequence shown here is derived from an EMBL/GenBank/DDBJ whole genome shotgun (WGS) entry which is preliminary data.</text>
</comment>
<feature type="domain" description="HipA N-terminal subdomain 1" evidence="5">
    <location>
        <begin position="30"/>
        <end position="118"/>
    </location>
</feature>
<dbReference type="Pfam" id="PF07804">
    <property type="entry name" value="HipA_C"/>
    <property type="match status" value="1"/>
</dbReference>
<organism evidence="6 7">
    <name type="scientific">Desulfotignum phosphitoxidans DSM 13687</name>
    <dbReference type="NCBI Taxonomy" id="1286635"/>
    <lineage>
        <taxon>Bacteria</taxon>
        <taxon>Pseudomonadati</taxon>
        <taxon>Thermodesulfobacteriota</taxon>
        <taxon>Desulfobacteria</taxon>
        <taxon>Desulfobacterales</taxon>
        <taxon>Desulfobacteraceae</taxon>
        <taxon>Desulfotignum</taxon>
    </lineage>
</organism>
<comment type="similarity">
    <text evidence="1">Belongs to the HipA Ser/Thr kinase family.</text>
</comment>
<keyword evidence="7" id="KW-1185">Reference proteome</keyword>
<dbReference type="NCBIfam" id="TIGR03071">
    <property type="entry name" value="couple_hipA"/>
    <property type="match status" value="1"/>
</dbReference>
<evidence type="ECO:0000259" key="5">
    <source>
        <dbReference type="Pfam" id="PF13657"/>
    </source>
</evidence>
<keyword evidence="3" id="KW-0418">Kinase</keyword>
<evidence type="ECO:0000256" key="3">
    <source>
        <dbReference type="ARBA" id="ARBA00022777"/>
    </source>
</evidence>
<accession>S0G334</accession>
<dbReference type="PANTHER" id="PTHR37419:SF8">
    <property type="entry name" value="TOXIN YJJJ"/>
    <property type="match status" value="1"/>
</dbReference>
<sequence>MLHLDVILIFPTRLKIKCGEIITGTPDPNGRIKGAFRYTPEYLQHPDAFPLDPVNLPLNPKEFLSNRPQGIHGVFEDALPDDWGRKILARKANLTLREQTEPRFLEALGNNGMGALCFETGHPVKAQDPSADIVTLDKLLELALKYDAGEYLNDQEFAALALCGSSPGGARPKSLVRDKDNTLWLAKFPRHNDPVHVEPIEAATLALARNAGLNIPEFKLIPVGSRNTLLVKRFDVADTGGRYHMISMKTLLNASYYAWYTDIFKAVKKYSTQPSIDIPALFRQMVFNAAIGNTDDHLKNFSMLHKETGLCLSPAYDLLPDIHGKRSHSLSFPEGAGEFAPDRSPFLRFGATLNIKNPDHIIDSMIREVSAWQDIFKEYEVPDPDIQKLAGDINYRLAQLNKRNR</sequence>
<dbReference type="EMBL" id="APJX01000010">
    <property type="protein sequence ID" value="EMS78151.1"/>
    <property type="molecule type" value="Genomic_DNA"/>
</dbReference>
<dbReference type="PANTHER" id="PTHR37419">
    <property type="entry name" value="SERINE/THREONINE-PROTEIN KINASE TOXIN HIPA"/>
    <property type="match status" value="1"/>
</dbReference>
<evidence type="ECO:0000313" key="6">
    <source>
        <dbReference type="EMBL" id="EMS78151.1"/>
    </source>
</evidence>
<gene>
    <name evidence="6" type="ORF">Dpo_10c01450</name>
</gene>
<dbReference type="InterPro" id="IPR012893">
    <property type="entry name" value="HipA-like_C"/>
</dbReference>
<proteinExistence type="inferred from homology"/>
<dbReference type="Gene3D" id="1.10.1070.20">
    <property type="match status" value="1"/>
</dbReference>
<dbReference type="GO" id="GO:0004674">
    <property type="term" value="F:protein serine/threonine kinase activity"/>
    <property type="evidence" value="ECO:0007669"/>
    <property type="project" value="TreeGrafter"/>
</dbReference>
<evidence type="ECO:0000313" key="7">
    <source>
        <dbReference type="Proteomes" id="UP000014216"/>
    </source>
</evidence>
<dbReference type="InterPro" id="IPR017508">
    <property type="entry name" value="HipA_N1"/>
</dbReference>